<evidence type="ECO:0000313" key="1">
    <source>
        <dbReference type="EMBL" id="CZR65510.1"/>
    </source>
</evidence>
<evidence type="ECO:0008006" key="3">
    <source>
        <dbReference type="Google" id="ProtNLM"/>
    </source>
</evidence>
<reference evidence="1 2" key="1">
    <citation type="submission" date="2016-03" db="EMBL/GenBank/DDBJ databases">
        <authorList>
            <person name="Ploux O."/>
        </authorList>
    </citation>
    <scope>NUCLEOTIDE SEQUENCE [LARGE SCALE GENOMIC DNA]</scope>
    <source>
        <strain evidence="1 2">UAMH 11012</strain>
    </source>
</reference>
<dbReference type="EMBL" id="FJOG01000031">
    <property type="protein sequence ID" value="CZR65510.1"/>
    <property type="molecule type" value="Genomic_DNA"/>
</dbReference>
<dbReference type="STRING" id="576137.A0A1L7XKC6"/>
<sequence>MTPVTQMLGQLIETLTPEVEKIRLPLCHLLIMFGKSEATHPRDRLFAFLGLAADGDALSLRPSYDEPVESVFLRYARYFIETGDGIRLLYQSSGILNKEISIPSWVPDWTQSEKRPLNQIATHGLFYKAAANTSPQIRCANDEKEIVISRVHVDIVSKTAIYSPGDPFDSDDWFLNLQNIFTEVDSFILNRESYVTGEPLFDVLWKTLIGNASADTSFAAPEEYGQQYHVCRKIVEDIKQEGLFPRLEDTNSYFKRLFSMIDMYKLCETRTGLVGMVPLDTVVGDSVYIFAGSGLPFILRPNAELQNKYEVVGGCYIHGVMNGELVGSDKWREEDVTLL</sequence>
<dbReference type="PANTHER" id="PTHR24148">
    <property type="entry name" value="ANKYRIN REPEAT DOMAIN-CONTAINING PROTEIN 39 HOMOLOG-RELATED"/>
    <property type="match status" value="1"/>
</dbReference>
<gene>
    <name evidence="1" type="ORF">PAC_15410</name>
</gene>
<dbReference type="InterPro" id="IPR052895">
    <property type="entry name" value="HetReg/Transcr_Mod"/>
</dbReference>
<name>A0A1L7XKC6_9HELO</name>
<dbReference type="Proteomes" id="UP000184330">
    <property type="component" value="Unassembled WGS sequence"/>
</dbReference>
<dbReference type="Pfam" id="PF26639">
    <property type="entry name" value="Het-6_barrel"/>
    <property type="match status" value="1"/>
</dbReference>
<proteinExistence type="predicted"/>
<dbReference type="AlphaFoldDB" id="A0A1L7XKC6"/>
<dbReference type="OrthoDB" id="3553147at2759"/>
<accession>A0A1L7XKC6</accession>
<protein>
    <recommendedName>
        <fullName evidence="3">Heterokaryon incompatibility protein het-6</fullName>
    </recommendedName>
</protein>
<dbReference type="PANTHER" id="PTHR24148:SF77">
    <property type="entry name" value="HETEROKARYON INCOMPATIBILITY DOMAIN-CONTAINING PROTEIN"/>
    <property type="match status" value="1"/>
</dbReference>
<evidence type="ECO:0000313" key="2">
    <source>
        <dbReference type="Proteomes" id="UP000184330"/>
    </source>
</evidence>
<keyword evidence="2" id="KW-1185">Reference proteome</keyword>
<organism evidence="1 2">
    <name type="scientific">Phialocephala subalpina</name>
    <dbReference type="NCBI Taxonomy" id="576137"/>
    <lineage>
        <taxon>Eukaryota</taxon>
        <taxon>Fungi</taxon>
        <taxon>Dikarya</taxon>
        <taxon>Ascomycota</taxon>
        <taxon>Pezizomycotina</taxon>
        <taxon>Leotiomycetes</taxon>
        <taxon>Helotiales</taxon>
        <taxon>Mollisiaceae</taxon>
        <taxon>Phialocephala</taxon>
        <taxon>Phialocephala fortinii species complex</taxon>
    </lineage>
</organism>